<keyword evidence="2" id="KW-1185">Reference proteome</keyword>
<evidence type="ECO:0000313" key="2">
    <source>
        <dbReference type="Proteomes" id="UP000321617"/>
    </source>
</evidence>
<reference evidence="1 2" key="1">
    <citation type="journal article" date="2013" name="Stand. Genomic Sci.">
        <title>Genomic Encyclopedia of Type Strains, Phase I: The one thousand microbial genomes (KMG-I) project.</title>
        <authorList>
            <person name="Kyrpides N.C."/>
            <person name="Woyke T."/>
            <person name="Eisen J.A."/>
            <person name="Garrity G."/>
            <person name="Lilburn T.G."/>
            <person name="Beck B.J."/>
            <person name="Whitman W.B."/>
            <person name="Hugenholtz P."/>
            <person name="Klenk H.P."/>
        </authorList>
    </citation>
    <scope>NUCLEOTIDE SEQUENCE [LARGE SCALE GENOMIC DNA]</scope>
    <source>
        <strain evidence="1 2">DSM 45044</strain>
    </source>
</reference>
<dbReference type="Proteomes" id="UP000321617">
    <property type="component" value="Unassembled WGS sequence"/>
</dbReference>
<accession>A0A562UPZ3</accession>
<dbReference type="InterPro" id="IPR016181">
    <property type="entry name" value="Acyl_CoA_acyltransferase"/>
</dbReference>
<evidence type="ECO:0000313" key="1">
    <source>
        <dbReference type="EMBL" id="TWJ07690.1"/>
    </source>
</evidence>
<dbReference type="RefSeq" id="WP_147143754.1">
    <property type="nucleotide sequence ID" value="NZ_BAABIJ010000006.1"/>
</dbReference>
<organism evidence="1 2">
    <name type="scientific">Stackebrandtia albiflava</name>
    <dbReference type="NCBI Taxonomy" id="406432"/>
    <lineage>
        <taxon>Bacteria</taxon>
        <taxon>Bacillati</taxon>
        <taxon>Actinomycetota</taxon>
        <taxon>Actinomycetes</taxon>
        <taxon>Glycomycetales</taxon>
        <taxon>Glycomycetaceae</taxon>
        <taxon>Stackebrandtia</taxon>
    </lineage>
</organism>
<dbReference type="SUPFAM" id="SSF55729">
    <property type="entry name" value="Acyl-CoA N-acyltransferases (Nat)"/>
    <property type="match status" value="1"/>
</dbReference>
<gene>
    <name evidence="1" type="ORF">LX16_4849</name>
</gene>
<dbReference type="CDD" id="cd04301">
    <property type="entry name" value="NAT_SF"/>
    <property type="match status" value="1"/>
</dbReference>
<name>A0A562UPZ3_9ACTN</name>
<protein>
    <recommendedName>
        <fullName evidence="3">Acetyltransferase (GNAT) family protein</fullName>
    </recommendedName>
</protein>
<dbReference type="AlphaFoldDB" id="A0A562UPZ3"/>
<dbReference type="EMBL" id="VLLL01000010">
    <property type="protein sequence ID" value="TWJ07690.1"/>
    <property type="molecule type" value="Genomic_DNA"/>
</dbReference>
<dbReference type="OrthoDB" id="342444at2"/>
<sequence length="265" mass="29033">MNVTITRLSQSPDLATPMWQMPDTWPAFVAEDLVGWSYFTRIPTTFADFVLVATDDTDGEVVARAFSVPFALHVPGRQTLPSGGWGRVIQWAFSDALRGRDTDTVSAIEITVRPDRQGRGLAGRMLAAMRDNATDLGYTELVAPLRPTLKHLEPHVPMPEYAYRADDEGIPFDPWIRTHLRAGAVIDSVATHSMVVAGSLAQWREWTGQPFDTDGPQVVPQALSPVRCDLAEGYAVYVEPNVWVRHALTSTGDVPEAPDGTPPAA</sequence>
<evidence type="ECO:0008006" key="3">
    <source>
        <dbReference type="Google" id="ProtNLM"/>
    </source>
</evidence>
<dbReference type="Gene3D" id="3.40.630.30">
    <property type="match status" value="1"/>
</dbReference>
<comment type="caution">
    <text evidence="1">The sequence shown here is derived from an EMBL/GenBank/DDBJ whole genome shotgun (WGS) entry which is preliminary data.</text>
</comment>
<proteinExistence type="predicted"/>